<feature type="region of interest" description="Disordered" evidence="1">
    <location>
        <begin position="1"/>
        <end position="26"/>
    </location>
</feature>
<evidence type="ECO:0000313" key="4">
    <source>
        <dbReference type="Proteomes" id="UP000053537"/>
    </source>
</evidence>
<dbReference type="AlphaFoldDB" id="A0A091NWR1"/>
<proteinExistence type="predicted"/>
<evidence type="ECO:0000259" key="2">
    <source>
        <dbReference type="Pfam" id="PF15391"/>
    </source>
</evidence>
<feature type="non-terminal residue" evidence="3">
    <location>
        <position position="1"/>
    </location>
</feature>
<feature type="domain" description="DUF4614" evidence="2">
    <location>
        <begin position="3"/>
        <end position="71"/>
    </location>
</feature>
<sequence length="72" mass="7559">SRTSSLSVRRARPSQGHRVTVRDTSAQTAQPPFTCCWAKAKPSAVLSPPAGTSYIDPLPIASHIISADAVEG</sequence>
<protein>
    <submittedName>
        <fullName evidence="3">Uncharacterized protein C19orf44</fullName>
    </submittedName>
</protein>
<keyword evidence="4" id="KW-1185">Reference proteome</keyword>
<dbReference type="Pfam" id="PF15391">
    <property type="entry name" value="DUF4614"/>
    <property type="match status" value="1"/>
</dbReference>
<evidence type="ECO:0000313" key="3">
    <source>
        <dbReference type="EMBL" id="KFP83920.1"/>
    </source>
</evidence>
<reference evidence="3 4" key="1">
    <citation type="submission" date="2014-04" db="EMBL/GenBank/DDBJ databases">
        <title>Genome evolution of avian class.</title>
        <authorList>
            <person name="Zhang G."/>
            <person name="Li C."/>
        </authorList>
    </citation>
    <scope>NUCLEOTIDE SEQUENCE [LARGE SCALE GENOMIC DNA]</scope>
    <source>
        <strain evidence="3">BGI_N310</strain>
    </source>
</reference>
<dbReference type="EMBL" id="KK841535">
    <property type="protein sequence ID" value="KFP83920.1"/>
    <property type="molecule type" value="Genomic_DNA"/>
</dbReference>
<feature type="non-terminal residue" evidence="3">
    <location>
        <position position="72"/>
    </location>
</feature>
<organism evidence="3 4">
    <name type="scientific">Acanthisitta chloris</name>
    <name type="common">rifleman</name>
    <dbReference type="NCBI Taxonomy" id="57068"/>
    <lineage>
        <taxon>Eukaryota</taxon>
        <taxon>Metazoa</taxon>
        <taxon>Chordata</taxon>
        <taxon>Craniata</taxon>
        <taxon>Vertebrata</taxon>
        <taxon>Euteleostomi</taxon>
        <taxon>Archelosauria</taxon>
        <taxon>Archosauria</taxon>
        <taxon>Dinosauria</taxon>
        <taxon>Saurischia</taxon>
        <taxon>Theropoda</taxon>
        <taxon>Coelurosauria</taxon>
        <taxon>Aves</taxon>
        <taxon>Neognathae</taxon>
        <taxon>Neoaves</taxon>
        <taxon>Telluraves</taxon>
        <taxon>Australaves</taxon>
        <taxon>Passeriformes</taxon>
        <taxon>Acanthisittidae</taxon>
        <taxon>Acanthisitta</taxon>
    </lineage>
</organism>
<gene>
    <name evidence="3" type="ORF">N310_00757</name>
</gene>
<evidence type="ECO:0000256" key="1">
    <source>
        <dbReference type="SAM" id="MobiDB-lite"/>
    </source>
</evidence>
<dbReference type="InterPro" id="IPR027884">
    <property type="entry name" value="DUF4614"/>
</dbReference>
<accession>A0A091NWR1</accession>
<dbReference type="Proteomes" id="UP000053537">
    <property type="component" value="Unassembled WGS sequence"/>
</dbReference>
<name>A0A091NWR1_9PASS</name>
<dbReference type="InterPro" id="IPR040120">
    <property type="entry name" value="C19orf44-like"/>
</dbReference>
<dbReference type="PANTHER" id="PTHR22409">
    <property type="entry name" value="CHROMOSOME 19 OPEN READING FRAME 44"/>
    <property type="match status" value="1"/>
</dbReference>
<dbReference type="PANTHER" id="PTHR22409:SF2">
    <property type="entry name" value="CHROMOSOME 19 OPEN READING FRAME 44"/>
    <property type="match status" value="1"/>
</dbReference>